<keyword evidence="2" id="KW-0812">Transmembrane</keyword>
<accession>A0A915BUL8</accession>
<proteinExistence type="predicted"/>
<dbReference type="AlphaFoldDB" id="A0A915BUL8"/>
<feature type="transmembrane region" description="Helical" evidence="2">
    <location>
        <begin position="198"/>
        <end position="215"/>
    </location>
</feature>
<dbReference type="PANTHER" id="PTHR23028:SF53">
    <property type="entry name" value="ACYL_TRANSF_3 DOMAIN-CONTAINING PROTEIN"/>
    <property type="match status" value="1"/>
</dbReference>
<sequence length="349" mass="39848">ILLSSELLSIKSKESGKSHVEGGWRNMRSASDGKVDDKSRKRDDIQCLRGLAIIYVLLFHLFPTVFRKGFLGVDIFFVISGYLIRMILSRNTSISLADIGMFFSKRIRRIFPAYYLMIFAVLVFGRIFLTSYDQHLLAVDSGWSLAFLLNVHKYFQERDYFAEIANYDFLLHAWSLAVEIQFYCVAPLFALIAHRLRFGKILVPIVAIVSFVVHAKSTRELHFSSLPSRLWQFLAGSFAFEFHQRANVLPVTGCKVVAVTATIVVSPVMLFIPNNEFLCRLTVTAAATLIVARISPSVNDSLRNETLLFIGDISYSLYLAHWPIIVFFRYIHHADQLLFEGMPLVYLQL</sequence>
<name>A0A915BUL8_PARUN</name>
<dbReference type="GO" id="GO:0000271">
    <property type="term" value="P:polysaccharide biosynthetic process"/>
    <property type="evidence" value="ECO:0007669"/>
    <property type="project" value="TreeGrafter"/>
</dbReference>
<keyword evidence="4" id="KW-1185">Reference proteome</keyword>
<dbReference type="GO" id="GO:0016747">
    <property type="term" value="F:acyltransferase activity, transferring groups other than amino-acyl groups"/>
    <property type="evidence" value="ECO:0007669"/>
    <property type="project" value="InterPro"/>
</dbReference>
<feature type="transmembrane region" description="Helical" evidence="2">
    <location>
        <begin position="47"/>
        <end position="63"/>
    </location>
</feature>
<feature type="transmembrane region" description="Helical" evidence="2">
    <location>
        <begin position="248"/>
        <end position="270"/>
    </location>
</feature>
<organism evidence="4 5">
    <name type="scientific">Parascaris univalens</name>
    <name type="common">Nematode worm</name>
    <dbReference type="NCBI Taxonomy" id="6257"/>
    <lineage>
        <taxon>Eukaryota</taxon>
        <taxon>Metazoa</taxon>
        <taxon>Ecdysozoa</taxon>
        <taxon>Nematoda</taxon>
        <taxon>Chromadorea</taxon>
        <taxon>Rhabditida</taxon>
        <taxon>Spirurina</taxon>
        <taxon>Ascaridomorpha</taxon>
        <taxon>Ascaridoidea</taxon>
        <taxon>Ascarididae</taxon>
        <taxon>Parascaris</taxon>
    </lineage>
</organism>
<feature type="transmembrane region" description="Helical" evidence="2">
    <location>
        <begin position="169"/>
        <end position="191"/>
    </location>
</feature>
<evidence type="ECO:0000259" key="3">
    <source>
        <dbReference type="Pfam" id="PF01757"/>
    </source>
</evidence>
<dbReference type="PANTHER" id="PTHR23028">
    <property type="entry name" value="ACETYLTRANSFERASE"/>
    <property type="match status" value="1"/>
</dbReference>
<feature type="domain" description="Acyltransferase 3" evidence="3">
    <location>
        <begin position="44"/>
        <end position="331"/>
    </location>
</feature>
<dbReference type="InterPro" id="IPR050879">
    <property type="entry name" value="Acyltransferase_3"/>
</dbReference>
<feature type="transmembrane region" description="Helical" evidence="2">
    <location>
        <begin position="277"/>
        <end position="295"/>
    </location>
</feature>
<evidence type="ECO:0000256" key="2">
    <source>
        <dbReference type="SAM" id="Phobius"/>
    </source>
</evidence>
<dbReference type="Proteomes" id="UP000887569">
    <property type="component" value="Unplaced"/>
</dbReference>
<dbReference type="WBParaSite" id="PgR060_g060_t07">
    <property type="protein sequence ID" value="PgR060_g060_t07"/>
    <property type="gene ID" value="PgR060_g060"/>
</dbReference>
<dbReference type="InterPro" id="IPR002656">
    <property type="entry name" value="Acyl_transf_3_dom"/>
</dbReference>
<evidence type="ECO:0000313" key="4">
    <source>
        <dbReference type="Proteomes" id="UP000887569"/>
    </source>
</evidence>
<feature type="region of interest" description="Disordered" evidence="1">
    <location>
        <begin position="17"/>
        <end position="38"/>
    </location>
</feature>
<keyword evidence="2" id="KW-1133">Transmembrane helix</keyword>
<evidence type="ECO:0000313" key="5">
    <source>
        <dbReference type="WBParaSite" id="PgR060_g060_t07"/>
    </source>
</evidence>
<feature type="transmembrane region" description="Helical" evidence="2">
    <location>
        <begin position="109"/>
        <end position="129"/>
    </location>
</feature>
<feature type="transmembrane region" description="Helical" evidence="2">
    <location>
        <begin position="69"/>
        <end position="88"/>
    </location>
</feature>
<protein>
    <submittedName>
        <fullName evidence="5">Acyl_transf_3 domain-containing protein</fullName>
    </submittedName>
</protein>
<dbReference type="Pfam" id="PF01757">
    <property type="entry name" value="Acyl_transf_3"/>
    <property type="match status" value="1"/>
</dbReference>
<keyword evidence="2" id="KW-0472">Membrane</keyword>
<evidence type="ECO:0000256" key="1">
    <source>
        <dbReference type="SAM" id="MobiDB-lite"/>
    </source>
</evidence>
<dbReference type="GO" id="GO:0016020">
    <property type="term" value="C:membrane"/>
    <property type="evidence" value="ECO:0007669"/>
    <property type="project" value="TreeGrafter"/>
</dbReference>
<feature type="transmembrane region" description="Helical" evidence="2">
    <location>
        <begin position="307"/>
        <end position="328"/>
    </location>
</feature>
<reference evidence="5" key="1">
    <citation type="submission" date="2022-11" db="UniProtKB">
        <authorList>
            <consortium name="WormBaseParasite"/>
        </authorList>
    </citation>
    <scope>IDENTIFICATION</scope>
</reference>